<evidence type="ECO:0000313" key="2">
    <source>
        <dbReference type="EMBL" id="PPQ81778.1"/>
    </source>
</evidence>
<feature type="region of interest" description="Disordered" evidence="1">
    <location>
        <begin position="132"/>
        <end position="166"/>
    </location>
</feature>
<name>A0A409WTE1_9AGAR</name>
<feature type="compositionally biased region" description="Low complexity" evidence="1">
    <location>
        <begin position="69"/>
        <end position="79"/>
    </location>
</feature>
<feature type="compositionally biased region" description="Basic and acidic residues" evidence="1">
    <location>
        <begin position="94"/>
        <end position="103"/>
    </location>
</feature>
<evidence type="ECO:0000313" key="3">
    <source>
        <dbReference type="Proteomes" id="UP000284706"/>
    </source>
</evidence>
<gene>
    <name evidence="2" type="ORF">CVT26_010086</name>
</gene>
<dbReference type="EMBL" id="NHYE01004827">
    <property type="protein sequence ID" value="PPQ81778.1"/>
    <property type="molecule type" value="Genomic_DNA"/>
</dbReference>
<evidence type="ECO:0000256" key="1">
    <source>
        <dbReference type="SAM" id="MobiDB-lite"/>
    </source>
</evidence>
<dbReference type="AlphaFoldDB" id="A0A409WTE1"/>
<reference evidence="2 3" key="1">
    <citation type="journal article" date="2018" name="Evol. Lett.">
        <title>Horizontal gene cluster transfer increased hallucinogenic mushroom diversity.</title>
        <authorList>
            <person name="Reynolds H.T."/>
            <person name="Vijayakumar V."/>
            <person name="Gluck-Thaler E."/>
            <person name="Korotkin H.B."/>
            <person name="Matheny P.B."/>
            <person name="Slot J.C."/>
        </authorList>
    </citation>
    <scope>NUCLEOTIDE SEQUENCE [LARGE SCALE GENOMIC DNA]</scope>
    <source>
        <strain evidence="2 3">SRW20</strain>
    </source>
</reference>
<organism evidence="2 3">
    <name type="scientific">Gymnopilus dilepis</name>
    <dbReference type="NCBI Taxonomy" id="231916"/>
    <lineage>
        <taxon>Eukaryota</taxon>
        <taxon>Fungi</taxon>
        <taxon>Dikarya</taxon>
        <taxon>Basidiomycota</taxon>
        <taxon>Agaricomycotina</taxon>
        <taxon>Agaricomycetes</taxon>
        <taxon>Agaricomycetidae</taxon>
        <taxon>Agaricales</taxon>
        <taxon>Agaricineae</taxon>
        <taxon>Hymenogastraceae</taxon>
        <taxon>Gymnopilus</taxon>
    </lineage>
</organism>
<sequence length="166" mass="18002">MESSLWTYKRELVSQNAFRPTLEDEGSYTGTAPPSPVLSPLQESHHFDSLFGLSSPRSQEPDIDLDPFSSYSTVSVTTTRPNSPTSTAGVALPSEREDIHDKAGSSSCISSGSQTPLSTPFPAAVFHSLAASTSEPRLTSSNEATPHTTHRLRHQARTMKIEENLD</sequence>
<protein>
    <submittedName>
        <fullName evidence="2">Uncharacterized protein</fullName>
    </submittedName>
</protein>
<feature type="region of interest" description="Disordered" evidence="1">
    <location>
        <begin position="18"/>
        <end position="114"/>
    </location>
</feature>
<comment type="caution">
    <text evidence="2">The sequence shown here is derived from an EMBL/GenBank/DDBJ whole genome shotgun (WGS) entry which is preliminary data.</text>
</comment>
<dbReference type="InParanoid" id="A0A409WTE1"/>
<dbReference type="Proteomes" id="UP000284706">
    <property type="component" value="Unassembled WGS sequence"/>
</dbReference>
<feature type="compositionally biased region" description="Polar residues" evidence="1">
    <location>
        <begin position="132"/>
        <end position="147"/>
    </location>
</feature>
<proteinExistence type="predicted"/>
<accession>A0A409WTE1</accession>
<keyword evidence="3" id="KW-1185">Reference proteome</keyword>
<feature type="compositionally biased region" description="Basic residues" evidence="1">
    <location>
        <begin position="148"/>
        <end position="157"/>
    </location>
</feature>
<feature type="compositionally biased region" description="Low complexity" evidence="1">
    <location>
        <begin position="104"/>
        <end position="113"/>
    </location>
</feature>